<dbReference type="EMBL" id="VJMZ01000001">
    <property type="protein sequence ID" value="TRM12054.1"/>
    <property type="molecule type" value="Genomic_DNA"/>
</dbReference>
<name>A0A549YJM1_9BACI</name>
<evidence type="ECO:0000313" key="4">
    <source>
        <dbReference type="Proteomes" id="UP000319280"/>
    </source>
</evidence>
<dbReference type="InterPro" id="IPR051448">
    <property type="entry name" value="CdaR-like_regulators"/>
</dbReference>
<evidence type="ECO:0008006" key="5">
    <source>
        <dbReference type="Google" id="ProtNLM"/>
    </source>
</evidence>
<keyword evidence="4" id="KW-1185">Reference proteome</keyword>
<dbReference type="PANTHER" id="PTHR33744:SF15">
    <property type="entry name" value="CARBOHYDRATE DIACID REGULATOR"/>
    <property type="match status" value="1"/>
</dbReference>
<dbReference type="PANTHER" id="PTHR33744">
    <property type="entry name" value="CARBOHYDRATE DIACID REGULATOR"/>
    <property type="match status" value="1"/>
</dbReference>
<sequence>MFAVKDILKRPQFHEAKILTGKNGLHRKVKWVHVVEIDNFGHLLNGQEVILTTGLKWVNDETRSIHFLQQLLEQETSALCIELAEHSRALPEKMLTLAEENNFPIIAFNKEVKFVDITRDLHETILEYQENSWWDLDGLYKKLHHTLVSNQPISEFLKQLHQATNKQIALIQNKKQIRFFPSPSKRKQQQWMEQIEQDSMPCKLFPIYFLEKEIAQLYILEEDDDINLFDEISAKRCSELLEQYFWKHYQNNEMEQIKQNEWLLEALYGSLPKKQIAEEIYQNNPSIKINEAIVGVIPNINNSVSGVNHKDFITDSLMFLRSFIEEKGCYLLTTNDTLKNCYVLLLINQQENGTLSEQLKEIKEQLRKSNHFNHNDIQWISFGKIISTLEQLQQGYQTALTTLNYQSSYGSLPEPFYDNLGVYRLIDQMEDIDELQEMIKKHIGPLISHDHRNGTELLKTLQIYLKNMGSKNDTARDLYIVRQTLYHRLDRIKELLGEDFMDYENRIMVELSMHLLKYVDIKERELASSL</sequence>
<dbReference type="InterPro" id="IPR042070">
    <property type="entry name" value="PucR_C-HTH_sf"/>
</dbReference>
<organism evidence="3 4">
    <name type="scientific">Lentibacillus cibarius</name>
    <dbReference type="NCBI Taxonomy" id="2583219"/>
    <lineage>
        <taxon>Bacteria</taxon>
        <taxon>Bacillati</taxon>
        <taxon>Bacillota</taxon>
        <taxon>Bacilli</taxon>
        <taxon>Bacillales</taxon>
        <taxon>Bacillaceae</taxon>
        <taxon>Lentibacillus</taxon>
    </lineage>
</organism>
<reference evidence="3 4" key="1">
    <citation type="submission" date="2019-07" db="EMBL/GenBank/DDBJ databases">
        <title>Genomic analysis of Lentibacillus sp. NKC851-2.</title>
        <authorList>
            <person name="Oh Y.J."/>
        </authorList>
    </citation>
    <scope>NUCLEOTIDE SEQUENCE [LARGE SCALE GENOMIC DNA]</scope>
    <source>
        <strain evidence="3 4">NKC851-2</strain>
    </source>
</reference>
<accession>A0A549YJM1</accession>
<dbReference type="AlphaFoldDB" id="A0A549YJM1"/>
<dbReference type="InterPro" id="IPR012914">
    <property type="entry name" value="PucR_dom"/>
</dbReference>
<dbReference type="Gene3D" id="1.10.10.2840">
    <property type="entry name" value="PucR C-terminal helix-turn-helix domain"/>
    <property type="match status" value="1"/>
</dbReference>
<dbReference type="Pfam" id="PF13556">
    <property type="entry name" value="HTH_30"/>
    <property type="match status" value="1"/>
</dbReference>
<evidence type="ECO:0000259" key="1">
    <source>
        <dbReference type="Pfam" id="PF07905"/>
    </source>
</evidence>
<comment type="caution">
    <text evidence="3">The sequence shown here is derived from an EMBL/GenBank/DDBJ whole genome shotgun (WGS) entry which is preliminary data.</text>
</comment>
<evidence type="ECO:0000313" key="3">
    <source>
        <dbReference type="EMBL" id="TRM12054.1"/>
    </source>
</evidence>
<evidence type="ECO:0000259" key="2">
    <source>
        <dbReference type="Pfam" id="PF13556"/>
    </source>
</evidence>
<dbReference type="RefSeq" id="WP_129678240.1">
    <property type="nucleotide sequence ID" value="NZ_VJMZ01000001.1"/>
</dbReference>
<proteinExistence type="predicted"/>
<gene>
    <name evidence="3" type="ORF">FH966_10380</name>
</gene>
<dbReference type="Proteomes" id="UP000319280">
    <property type="component" value="Unassembled WGS sequence"/>
</dbReference>
<protein>
    <recommendedName>
        <fullName evidence="5">PucR family transcriptional regulator</fullName>
    </recommendedName>
</protein>
<dbReference type="Pfam" id="PF07905">
    <property type="entry name" value="PucR"/>
    <property type="match status" value="1"/>
</dbReference>
<feature type="domain" description="Purine catabolism PurC-like" evidence="1">
    <location>
        <begin position="6"/>
        <end position="125"/>
    </location>
</feature>
<dbReference type="InterPro" id="IPR025736">
    <property type="entry name" value="PucR_C-HTH_dom"/>
</dbReference>
<feature type="domain" description="PucR C-terminal helix-turn-helix" evidence="2">
    <location>
        <begin position="457"/>
        <end position="514"/>
    </location>
</feature>